<evidence type="ECO:0000313" key="10">
    <source>
        <dbReference type="Proteomes" id="UP001142462"/>
    </source>
</evidence>
<feature type="transmembrane region" description="Helical" evidence="6">
    <location>
        <begin position="218"/>
        <end position="243"/>
    </location>
</feature>
<evidence type="ECO:0000313" key="9">
    <source>
        <dbReference type="EMBL" id="GLJ60593.1"/>
    </source>
</evidence>
<feature type="domain" description="GtrA/DPMS transmembrane" evidence="8">
    <location>
        <begin position="225"/>
        <end position="339"/>
    </location>
</feature>
<evidence type="ECO:0000259" key="8">
    <source>
        <dbReference type="Pfam" id="PF04138"/>
    </source>
</evidence>
<keyword evidence="9" id="KW-0808">Transferase</keyword>
<dbReference type="AlphaFoldDB" id="A0A9W6H1W1"/>
<feature type="transmembrane region" description="Helical" evidence="6">
    <location>
        <begin position="255"/>
        <end position="275"/>
    </location>
</feature>
<dbReference type="Gene3D" id="3.90.550.10">
    <property type="entry name" value="Spore Coat Polysaccharide Biosynthesis Protein SpsA, Chain A"/>
    <property type="match status" value="1"/>
</dbReference>
<evidence type="ECO:0000256" key="5">
    <source>
        <dbReference type="ARBA" id="ARBA00023136"/>
    </source>
</evidence>
<evidence type="ECO:0000256" key="4">
    <source>
        <dbReference type="ARBA" id="ARBA00022989"/>
    </source>
</evidence>
<evidence type="ECO:0000256" key="3">
    <source>
        <dbReference type="ARBA" id="ARBA00022692"/>
    </source>
</evidence>
<evidence type="ECO:0000259" key="7">
    <source>
        <dbReference type="Pfam" id="PF00535"/>
    </source>
</evidence>
<name>A0A9W6H1W1_9MICO</name>
<dbReference type="InterPro" id="IPR007267">
    <property type="entry name" value="GtrA_DPMS_TM"/>
</dbReference>
<dbReference type="InterPro" id="IPR050256">
    <property type="entry name" value="Glycosyltransferase_2"/>
</dbReference>
<feature type="transmembrane region" description="Helical" evidence="6">
    <location>
        <begin position="287"/>
        <end position="307"/>
    </location>
</feature>
<reference evidence="9" key="1">
    <citation type="journal article" date="2014" name="Int. J. Syst. Evol. Microbiol.">
        <title>Complete genome sequence of Corynebacterium casei LMG S-19264T (=DSM 44701T), isolated from a smear-ripened cheese.</title>
        <authorList>
            <consortium name="US DOE Joint Genome Institute (JGI-PGF)"/>
            <person name="Walter F."/>
            <person name="Albersmeier A."/>
            <person name="Kalinowski J."/>
            <person name="Ruckert C."/>
        </authorList>
    </citation>
    <scope>NUCLEOTIDE SEQUENCE</scope>
    <source>
        <strain evidence="9">VKM Ac-1020</strain>
    </source>
</reference>
<keyword evidence="4 6" id="KW-1133">Transmembrane helix</keyword>
<protein>
    <submittedName>
        <fullName evidence="9">Glycosyl transferase</fullName>
    </submittedName>
</protein>
<comment type="subcellular location">
    <subcellularLocation>
        <location evidence="1">Membrane</location>
        <topology evidence="1">Multi-pass membrane protein</topology>
    </subcellularLocation>
</comment>
<feature type="domain" description="Glycosyltransferase 2-like" evidence="7">
    <location>
        <begin position="4"/>
        <end position="130"/>
    </location>
</feature>
<dbReference type="SUPFAM" id="SSF53448">
    <property type="entry name" value="Nucleotide-diphospho-sugar transferases"/>
    <property type="match status" value="1"/>
</dbReference>
<dbReference type="GO" id="GO:0016020">
    <property type="term" value="C:membrane"/>
    <property type="evidence" value="ECO:0007669"/>
    <property type="project" value="UniProtKB-SubCell"/>
</dbReference>
<dbReference type="EMBL" id="BSEJ01000002">
    <property type="protein sequence ID" value="GLJ60593.1"/>
    <property type="molecule type" value="Genomic_DNA"/>
</dbReference>
<dbReference type="InterPro" id="IPR029044">
    <property type="entry name" value="Nucleotide-diphossugar_trans"/>
</dbReference>
<dbReference type="CDD" id="cd04179">
    <property type="entry name" value="DPM_DPG-synthase_like"/>
    <property type="match status" value="1"/>
</dbReference>
<sequence>MTVVAIPAYEPDHRLVDLATALHERDPSLDIVVVDDGSGVASAPVFASLEAAGVEVLSHGANRGKGAALRTLFRHARTAHPDAPVVTADADGQHAPDDIVRVAREVEGSPDAIVLGVRDFRGDDVPLRSRFGNAVSARMFAVATGVRVVDTQTGLRGLPAAALPWASRLPGDRFEYEAIMLLRSARAGFRILQTPIRTVYLDENRSSHFRPLRDSLRVVAPLAAFLASSVLAAAVDALLLWLLLLASGWLQGSIAGARLVSASLNFAVNRIWVFGRRRQRAPLRVELARYAALAAVVLVANVTLMTILDALGVGLVIAKVVTEAALWLAGFLVQRAWVFAHARAADRAPVKPLVLA</sequence>
<dbReference type="GO" id="GO:0016740">
    <property type="term" value="F:transferase activity"/>
    <property type="evidence" value="ECO:0007669"/>
    <property type="project" value="UniProtKB-KW"/>
</dbReference>
<comment type="similarity">
    <text evidence="2">Belongs to the glycosyltransferase 2 family.</text>
</comment>
<dbReference type="Pfam" id="PF00535">
    <property type="entry name" value="Glycos_transf_2"/>
    <property type="match status" value="1"/>
</dbReference>
<dbReference type="RefSeq" id="WP_271172313.1">
    <property type="nucleotide sequence ID" value="NZ_BSEJ01000002.1"/>
</dbReference>
<dbReference type="Pfam" id="PF04138">
    <property type="entry name" value="GtrA_DPMS_TM"/>
    <property type="match status" value="1"/>
</dbReference>
<organism evidence="9 10">
    <name type="scientific">Microbacterium barkeri</name>
    <dbReference type="NCBI Taxonomy" id="33917"/>
    <lineage>
        <taxon>Bacteria</taxon>
        <taxon>Bacillati</taxon>
        <taxon>Actinomycetota</taxon>
        <taxon>Actinomycetes</taxon>
        <taxon>Micrococcales</taxon>
        <taxon>Microbacteriaceae</taxon>
        <taxon>Microbacterium</taxon>
    </lineage>
</organism>
<dbReference type="InterPro" id="IPR001173">
    <property type="entry name" value="Glyco_trans_2-like"/>
</dbReference>
<comment type="caution">
    <text evidence="9">The sequence shown here is derived from an EMBL/GenBank/DDBJ whole genome shotgun (WGS) entry which is preliminary data.</text>
</comment>
<evidence type="ECO:0000256" key="1">
    <source>
        <dbReference type="ARBA" id="ARBA00004141"/>
    </source>
</evidence>
<dbReference type="PANTHER" id="PTHR48090:SF6">
    <property type="entry name" value="SLR5056 PROTEIN"/>
    <property type="match status" value="1"/>
</dbReference>
<proteinExistence type="inferred from homology"/>
<keyword evidence="10" id="KW-1185">Reference proteome</keyword>
<dbReference type="Proteomes" id="UP001142462">
    <property type="component" value="Unassembled WGS sequence"/>
</dbReference>
<evidence type="ECO:0000256" key="2">
    <source>
        <dbReference type="ARBA" id="ARBA00006739"/>
    </source>
</evidence>
<dbReference type="PANTHER" id="PTHR48090">
    <property type="entry name" value="UNDECAPRENYL-PHOSPHATE 4-DEOXY-4-FORMAMIDO-L-ARABINOSE TRANSFERASE-RELATED"/>
    <property type="match status" value="1"/>
</dbReference>
<dbReference type="GO" id="GO:0000271">
    <property type="term" value="P:polysaccharide biosynthetic process"/>
    <property type="evidence" value="ECO:0007669"/>
    <property type="project" value="InterPro"/>
</dbReference>
<gene>
    <name evidence="9" type="ORF">GCM10017576_07220</name>
</gene>
<accession>A0A9W6H1W1</accession>
<reference evidence="9" key="2">
    <citation type="submission" date="2023-01" db="EMBL/GenBank/DDBJ databases">
        <authorList>
            <person name="Sun Q."/>
            <person name="Evtushenko L."/>
        </authorList>
    </citation>
    <scope>NUCLEOTIDE SEQUENCE</scope>
    <source>
        <strain evidence="9">VKM Ac-1020</strain>
    </source>
</reference>
<keyword evidence="5 6" id="KW-0472">Membrane</keyword>
<keyword evidence="3 6" id="KW-0812">Transmembrane</keyword>
<feature type="transmembrane region" description="Helical" evidence="6">
    <location>
        <begin position="313"/>
        <end position="333"/>
    </location>
</feature>
<evidence type="ECO:0000256" key="6">
    <source>
        <dbReference type="SAM" id="Phobius"/>
    </source>
</evidence>